<gene>
    <name evidence="2" type="ORF">F5147DRAFT_775493</name>
</gene>
<dbReference type="Proteomes" id="UP000823399">
    <property type="component" value="Unassembled WGS sequence"/>
</dbReference>
<sequence>MNTPDSSKKRPMSQIAGRKEAGCEDTKIDVKRPKLERPDAEPMFLRPPFRQTPGPVTASQNYIRNLILERWEAEVKACEQAKKLQLLEIAPGPAISILQASIRRLVVERWDAEVKWCEEAKRAQLLELVSETRINILELVIGSLDLVLSLDEEDCNGGCVLGTRQDTE</sequence>
<dbReference type="RefSeq" id="XP_041290970.1">
    <property type="nucleotide sequence ID" value="XM_041441735.1"/>
</dbReference>
<comment type="caution">
    <text evidence="2">The sequence shown here is derived from an EMBL/GenBank/DDBJ whole genome shotgun (WGS) entry which is preliminary data.</text>
</comment>
<keyword evidence="3" id="KW-1185">Reference proteome</keyword>
<accession>A0A9P7F475</accession>
<dbReference type="AlphaFoldDB" id="A0A9P7F475"/>
<dbReference type="EMBL" id="JABBWM010000040">
    <property type="protein sequence ID" value="KAG2104671.1"/>
    <property type="molecule type" value="Genomic_DNA"/>
</dbReference>
<evidence type="ECO:0000313" key="2">
    <source>
        <dbReference type="EMBL" id="KAG2104671.1"/>
    </source>
</evidence>
<feature type="compositionally biased region" description="Basic and acidic residues" evidence="1">
    <location>
        <begin position="17"/>
        <end position="40"/>
    </location>
</feature>
<dbReference type="OrthoDB" id="2687653at2759"/>
<reference evidence="2" key="1">
    <citation type="journal article" date="2020" name="New Phytol.">
        <title>Comparative genomics reveals dynamic genome evolution in host specialist ectomycorrhizal fungi.</title>
        <authorList>
            <person name="Lofgren L.A."/>
            <person name="Nguyen N.H."/>
            <person name="Vilgalys R."/>
            <person name="Ruytinx J."/>
            <person name="Liao H.L."/>
            <person name="Branco S."/>
            <person name="Kuo A."/>
            <person name="LaButti K."/>
            <person name="Lipzen A."/>
            <person name="Andreopoulos W."/>
            <person name="Pangilinan J."/>
            <person name="Riley R."/>
            <person name="Hundley H."/>
            <person name="Na H."/>
            <person name="Barry K."/>
            <person name="Grigoriev I.V."/>
            <person name="Stajich J.E."/>
            <person name="Kennedy P.G."/>
        </authorList>
    </citation>
    <scope>NUCLEOTIDE SEQUENCE</scope>
    <source>
        <strain evidence="2">FC423</strain>
    </source>
</reference>
<protein>
    <submittedName>
        <fullName evidence="2">Uncharacterized protein</fullName>
    </submittedName>
</protein>
<feature type="region of interest" description="Disordered" evidence="1">
    <location>
        <begin position="1"/>
        <end position="51"/>
    </location>
</feature>
<evidence type="ECO:0000313" key="3">
    <source>
        <dbReference type="Proteomes" id="UP000823399"/>
    </source>
</evidence>
<evidence type="ECO:0000256" key="1">
    <source>
        <dbReference type="SAM" id="MobiDB-lite"/>
    </source>
</evidence>
<name>A0A9P7F475_9AGAM</name>
<organism evidence="2 3">
    <name type="scientific">Suillus discolor</name>
    <dbReference type="NCBI Taxonomy" id="1912936"/>
    <lineage>
        <taxon>Eukaryota</taxon>
        <taxon>Fungi</taxon>
        <taxon>Dikarya</taxon>
        <taxon>Basidiomycota</taxon>
        <taxon>Agaricomycotina</taxon>
        <taxon>Agaricomycetes</taxon>
        <taxon>Agaricomycetidae</taxon>
        <taxon>Boletales</taxon>
        <taxon>Suillineae</taxon>
        <taxon>Suillaceae</taxon>
        <taxon>Suillus</taxon>
    </lineage>
</organism>
<proteinExistence type="predicted"/>
<dbReference type="GeneID" id="64703994"/>